<sequence length="200" mass="22055">MITIQLNGVPTSGNYMVEAPAVASPKGKVVILNRASTATKTAVLGALEPQLVDCKTQIVDSYIMTKPASSDLIERELRSVYIEQVLKSADQGHTILLTTCLLKDSEGRRDLKNILSIFRGKQVPLSWVDADFEPRDSGYSCSPVAEHSDTRLSPGMTRTIFPSRTRNDLEGIELVTRTFTAEHSTQEAVQELLYLMGLTR</sequence>
<dbReference type="AlphaFoldDB" id="A0A395SCC6"/>
<dbReference type="Proteomes" id="UP000266152">
    <property type="component" value="Unassembled WGS sequence"/>
</dbReference>
<name>A0A395SCC6_FUSSP</name>
<comment type="caution">
    <text evidence="1">The sequence shown here is derived from an EMBL/GenBank/DDBJ whole genome shotgun (WGS) entry which is preliminary data.</text>
</comment>
<keyword evidence="2" id="KW-1185">Reference proteome</keyword>
<proteinExistence type="predicted"/>
<keyword evidence="1" id="KW-0808">Transferase</keyword>
<dbReference type="STRING" id="5514.A0A395SCC6"/>
<dbReference type="EMBL" id="PXOF01000056">
    <property type="protein sequence ID" value="RGP69915.1"/>
    <property type="molecule type" value="Genomic_DNA"/>
</dbReference>
<reference evidence="1 2" key="1">
    <citation type="journal article" date="2018" name="PLoS Pathog.">
        <title>Evolution of structural diversity of trichothecenes, a family of toxins produced by plant pathogenic and entomopathogenic fungi.</title>
        <authorList>
            <person name="Proctor R.H."/>
            <person name="McCormick S.P."/>
            <person name="Kim H.S."/>
            <person name="Cardoza R.E."/>
            <person name="Stanley A.M."/>
            <person name="Lindo L."/>
            <person name="Kelly A."/>
            <person name="Brown D.W."/>
            <person name="Lee T."/>
            <person name="Vaughan M.M."/>
            <person name="Alexander N.J."/>
            <person name="Busman M."/>
            <person name="Gutierrez S."/>
        </authorList>
    </citation>
    <scope>NUCLEOTIDE SEQUENCE [LARGE SCALE GENOMIC DNA]</scope>
    <source>
        <strain evidence="1 2">NRRL 3299</strain>
    </source>
</reference>
<evidence type="ECO:0000313" key="2">
    <source>
        <dbReference type="Proteomes" id="UP000266152"/>
    </source>
</evidence>
<dbReference type="GO" id="GO:0016740">
    <property type="term" value="F:transferase activity"/>
    <property type="evidence" value="ECO:0007669"/>
    <property type="project" value="UniProtKB-KW"/>
</dbReference>
<gene>
    <name evidence="1" type="ORF">FSPOR_4370</name>
</gene>
<accession>A0A395SCC6</accession>
<evidence type="ECO:0000313" key="1">
    <source>
        <dbReference type="EMBL" id="RGP69915.1"/>
    </source>
</evidence>
<protein>
    <submittedName>
        <fullName evidence="1">Chloramphenicol phosphotransferase</fullName>
    </submittedName>
</protein>
<organism evidence="1 2">
    <name type="scientific">Fusarium sporotrichioides</name>
    <dbReference type="NCBI Taxonomy" id="5514"/>
    <lineage>
        <taxon>Eukaryota</taxon>
        <taxon>Fungi</taxon>
        <taxon>Dikarya</taxon>
        <taxon>Ascomycota</taxon>
        <taxon>Pezizomycotina</taxon>
        <taxon>Sordariomycetes</taxon>
        <taxon>Hypocreomycetidae</taxon>
        <taxon>Hypocreales</taxon>
        <taxon>Nectriaceae</taxon>
        <taxon>Fusarium</taxon>
    </lineage>
</organism>